<proteinExistence type="predicted"/>
<comment type="caution">
    <text evidence="1">The sequence shown here is derived from an EMBL/GenBank/DDBJ whole genome shotgun (WGS) entry which is preliminary data.</text>
</comment>
<gene>
    <name evidence="1" type="ORF">H2198_000611</name>
</gene>
<evidence type="ECO:0000313" key="1">
    <source>
        <dbReference type="EMBL" id="KAJ9663851.1"/>
    </source>
</evidence>
<sequence>MPQSLRKACHACTQSKRRCAPQLPACERCVKKRIPCVYDLEPVTRDTVRPASNDLGSITDVVGGGIKDELKIVYDSVCAARDASAAAMANGADFSSKAARPMLMANDEFAGWLFAFFVQVAKDGIAGKGSPFVHSWVLKNSRSPLDVRTHDCSTTDIDADAGTPSTRTELTIAARLSEIHNLVILSLKRLLLEKPSTKQSVEVEHTITQMFSSTRSLWTISNQMSDNFTPWESWVMAESIRRAMFAAIMVRGLWYATANGYCYYEPFFESLPFDPRAGAWEAMSEDEWGTAIERHGGEHTKLKSYHEFITMAGTKLNPEEDGDFQRMLFVAYHGSNGIRALEELDKGQSR</sequence>
<organism evidence="1 2">
    <name type="scientific">Neophaeococcomyces mojaviensis</name>
    <dbReference type="NCBI Taxonomy" id="3383035"/>
    <lineage>
        <taxon>Eukaryota</taxon>
        <taxon>Fungi</taxon>
        <taxon>Dikarya</taxon>
        <taxon>Ascomycota</taxon>
        <taxon>Pezizomycotina</taxon>
        <taxon>Eurotiomycetes</taxon>
        <taxon>Chaetothyriomycetidae</taxon>
        <taxon>Chaetothyriales</taxon>
        <taxon>Chaetothyriales incertae sedis</taxon>
        <taxon>Neophaeococcomyces</taxon>
    </lineage>
</organism>
<name>A0ACC3AJV8_9EURO</name>
<evidence type="ECO:0000313" key="2">
    <source>
        <dbReference type="Proteomes" id="UP001172386"/>
    </source>
</evidence>
<reference evidence="1" key="1">
    <citation type="submission" date="2022-10" db="EMBL/GenBank/DDBJ databases">
        <title>Culturing micro-colonial fungi from biological soil crusts in the Mojave desert and describing Neophaeococcomyces mojavensis, and introducing the new genera and species Taxawa tesnikishii.</title>
        <authorList>
            <person name="Kurbessoian T."/>
            <person name="Stajich J.E."/>
        </authorList>
    </citation>
    <scope>NUCLEOTIDE SEQUENCE</scope>
    <source>
        <strain evidence="1">JES_112</strain>
    </source>
</reference>
<accession>A0ACC3AJV8</accession>
<protein>
    <submittedName>
        <fullName evidence="1">Uncharacterized protein</fullName>
    </submittedName>
</protein>
<dbReference type="Proteomes" id="UP001172386">
    <property type="component" value="Unassembled WGS sequence"/>
</dbReference>
<keyword evidence="2" id="KW-1185">Reference proteome</keyword>
<dbReference type="EMBL" id="JAPDRQ010000006">
    <property type="protein sequence ID" value="KAJ9663851.1"/>
    <property type="molecule type" value="Genomic_DNA"/>
</dbReference>